<dbReference type="SUPFAM" id="SSF55120">
    <property type="entry name" value="Pseudouridine synthase"/>
    <property type="match status" value="1"/>
</dbReference>
<proteinExistence type="inferred from homology"/>
<dbReference type="Gene3D" id="3.30.70.660">
    <property type="entry name" value="Pseudouridine synthase I, catalytic domain, C-terminal subdomain"/>
    <property type="match status" value="1"/>
</dbReference>
<dbReference type="EC" id="5.4.99.12" evidence="4"/>
<dbReference type="InterPro" id="IPR020103">
    <property type="entry name" value="PsdUridine_synth_cat_dom_sf"/>
</dbReference>
<dbReference type="EMBL" id="JBHDLJ010000003">
    <property type="protein sequence ID" value="MFB0834014.1"/>
    <property type="molecule type" value="Genomic_DNA"/>
</dbReference>
<dbReference type="Gene3D" id="3.30.70.580">
    <property type="entry name" value="Pseudouridine synthase I, catalytic domain, N-terminal subdomain"/>
    <property type="match status" value="1"/>
</dbReference>
<gene>
    <name evidence="4" type="primary">truA</name>
    <name evidence="8" type="ORF">ACETWP_05370</name>
</gene>
<comment type="catalytic activity">
    <reaction evidence="4 5">
        <text>uridine(38/39/40) in tRNA = pseudouridine(38/39/40) in tRNA</text>
        <dbReference type="Rhea" id="RHEA:22376"/>
        <dbReference type="Rhea" id="RHEA-COMP:10085"/>
        <dbReference type="Rhea" id="RHEA-COMP:10087"/>
        <dbReference type="ChEBI" id="CHEBI:65314"/>
        <dbReference type="ChEBI" id="CHEBI:65315"/>
        <dbReference type="EC" id="5.4.99.12"/>
    </reaction>
</comment>
<dbReference type="Pfam" id="PF01416">
    <property type="entry name" value="PseudoU_synth_1"/>
    <property type="match status" value="1"/>
</dbReference>
<reference evidence="8 9" key="1">
    <citation type="submission" date="2024-09" db="EMBL/GenBank/DDBJ databases">
        <authorList>
            <person name="Salinas-Garcia M.A."/>
            <person name="Prieme A."/>
        </authorList>
    </citation>
    <scope>NUCLEOTIDE SEQUENCE [LARGE SCALE GENOMIC DNA]</scope>
    <source>
        <strain evidence="8 9">DSM 21081</strain>
    </source>
</reference>
<comment type="similarity">
    <text evidence="1 4 5">Belongs to the tRNA pseudouridine synthase TruA family.</text>
</comment>
<dbReference type="PANTHER" id="PTHR11142:SF0">
    <property type="entry name" value="TRNA PSEUDOURIDINE SYNTHASE-LIKE 1"/>
    <property type="match status" value="1"/>
</dbReference>
<evidence type="ECO:0000259" key="7">
    <source>
        <dbReference type="Pfam" id="PF01416"/>
    </source>
</evidence>
<protein>
    <recommendedName>
        <fullName evidence="4">tRNA pseudouridine synthase A</fullName>
        <ecNumber evidence="4">5.4.99.12</ecNumber>
    </recommendedName>
    <alternativeName>
        <fullName evidence="4">tRNA pseudouridine(38-40) synthase</fullName>
    </alternativeName>
    <alternativeName>
        <fullName evidence="4">tRNA pseudouridylate synthase I</fullName>
    </alternativeName>
    <alternativeName>
        <fullName evidence="4">tRNA-uridine isomerase I</fullName>
    </alternativeName>
</protein>
<dbReference type="InterPro" id="IPR020094">
    <property type="entry name" value="TruA/RsuA/RluB/E/F_N"/>
</dbReference>
<dbReference type="CDD" id="cd02570">
    <property type="entry name" value="PseudoU_synth_EcTruA"/>
    <property type="match status" value="1"/>
</dbReference>
<keyword evidence="3 4" id="KW-0413">Isomerase</keyword>
<comment type="function">
    <text evidence="4">Formation of pseudouridine at positions 38, 39 and 40 in the anticodon stem and loop of transfer RNAs.</text>
</comment>
<evidence type="ECO:0000256" key="5">
    <source>
        <dbReference type="RuleBase" id="RU003792"/>
    </source>
</evidence>
<organism evidence="8 9">
    <name type="scientific">Arthrobacter halodurans</name>
    <dbReference type="NCBI Taxonomy" id="516699"/>
    <lineage>
        <taxon>Bacteria</taxon>
        <taxon>Bacillati</taxon>
        <taxon>Actinomycetota</taxon>
        <taxon>Actinomycetes</taxon>
        <taxon>Micrococcales</taxon>
        <taxon>Micrococcaceae</taxon>
        <taxon>Arthrobacter</taxon>
    </lineage>
</organism>
<dbReference type="PANTHER" id="PTHR11142">
    <property type="entry name" value="PSEUDOURIDYLATE SYNTHASE"/>
    <property type="match status" value="1"/>
</dbReference>
<evidence type="ECO:0000256" key="3">
    <source>
        <dbReference type="ARBA" id="ARBA00023235"/>
    </source>
</evidence>
<dbReference type="InterPro" id="IPR001406">
    <property type="entry name" value="PsdUridine_synth_TruA"/>
</dbReference>
<dbReference type="HAMAP" id="MF_00171">
    <property type="entry name" value="TruA"/>
    <property type="match status" value="1"/>
</dbReference>
<accession>A0ABV4UK93</accession>
<dbReference type="InterPro" id="IPR020095">
    <property type="entry name" value="PsdUridine_synth_TruA_C"/>
</dbReference>
<keyword evidence="9" id="KW-1185">Reference proteome</keyword>
<dbReference type="InterPro" id="IPR020097">
    <property type="entry name" value="PsdUridine_synth_TruA_a/b_dom"/>
</dbReference>
<feature type="active site" description="Nucleophile" evidence="4">
    <location>
        <position position="47"/>
    </location>
</feature>
<evidence type="ECO:0000256" key="4">
    <source>
        <dbReference type="HAMAP-Rule" id="MF_00171"/>
    </source>
</evidence>
<evidence type="ECO:0000256" key="6">
    <source>
        <dbReference type="SAM" id="MobiDB-lite"/>
    </source>
</evidence>
<dbReference type="Proteomes" id="UP001575652">
    <property type="component" value="Unassembled WGS sequence"/>
</dbReference>
<feature type="domain" description="Pseudouridine synthase I TruA alpha/beta" evidence="7">
    <location>
        <begin position="154"/>
        <end position="255"/>
    </location>
</feature>
<dbReference type="GO" id="GO:0160147">
    <property type="term" value="F:tRNA pseudouridine(38-40) synthase activity"/>
    <property type="evidence" value="ECO:0007669"/>
    <property type="project" value="UniProtKB-EC"/>
</dbReference>
<feature type="region of interest" description="Disordered" evidence="6">
    <location>
        <begin position="265"/>
        <end position="284"/>
    </location>
</feature>
<evidence type="ECO:0000256" key="1">
    <source>
        <dbReference type="ARBA" id="ARBA00009375"/>
    </source>
</evidence>
<dbReference type="PIRSF" id="PIRSF001430">
    <property type="entry name" value="tRNA_psdUrid_synth"/>
    <property type="match status" value="1"/>
</dbReference>
<evidence type="ECO:0000313" key="9">
    <source>
        <dbReference type="Proteomes" id="UP001575652"/>
    </source>
</evidence>
<evidence type="ECO:0000256" key="2">
    <source>
        <dbReference type="ARBA" id="ARBA00022694"/>
    </source>
</evidence>
<name>A0ABV4UK93_9MICC</name>
<comment type="caution">
    <text evidence="4">Lacks conserved residue(s) required for the propagation of feature annotation.</text>
</comment>
<comment type="subunit">
    <text evidence="4">Homodimer.</text>
</comment>
<keyword evidence="2 4" id="KW-0819">tRNA processing</keyword>
<evidence type="ECO:0000313" key="8">
    <source>
        <dbReference type="EMBL" id="MFB0834014.1"/>
    </source>
</evidence>
<feature type="binding site" evidence="4">
    <location>
        <position position="119"/>
    </location>
    <ligand>
        <name>substrate</name>
    </ligand>
</feature>
<comment type="caution">
    <text evidence="8">The sequence shown here is derived from an EMBL/GenBank/DDBJ whole genome shotgun (WGS) entry which is preliminary data.</text>
</comment>
<dbReference type="RefSeq" id="WP_373971325.1">
    <property type="nucleotide sequence ID" value="NZ_JBHDLJ010000003.1"/>
</dbReference>
<sequence length="284" mass="31373">MTLAYDGSGFSGWAAQPGRLTVQGALEEALEMLFRRPVRTAVAGRTDAGVHARGQVVHFDITPAEYAGLPRGKDIAPDVALLRRVRGVVSRLRGTVVVHDAGVAAPGFDARFSALWRRYSYRIADGEERWDPLTRNDTLWHATHLDEDALNAEARAVEGRHDFLTFCKPRERATTIRTLESFRFARGDDGILVAHLRADAFCHNMVRTLIGAALMVGDGRQPPGWVGERLGERVRDAKTYLAAPHPLVLEEVAYPQDDDVAHRASLTRARRKPHDVSARRGSGS</sequence>